<comment type="caution">
    <text evidence="2">The sequence shown here is derived from an EMBL/GenBank/DDBJ whole genome shotgun (WGS) entry which is preliminary data.</text>
</comment>
<evidence type="ECO:0000256" key="1">
    <source>
        <dbReference type="SAM" id="MobiDB-lite"/>
    </source>
</evidence>
<proteinExistence type="predicted"/>
<accession>A0A7J6WWF7</accession>
<evidence type="ECO:0000313" key="3">
    <source>
        <dbReference type="Proteomes" id="UP000554482"/>
    </source>
</evidence>
<protein>
    <submittedName>
        <fullName evidence="2">Uncharacterized protein</fullName>
    </submittedName>
</protein>
<sequence length="156" mass="17552">MNVDGDLHEAVWIEGHKYTGFWQPLFYPNFLYCSHCSKIWHSIKNCRKRKVINTDKGKGKDIVTTSNANPATTQTNTRITHQVGPIYRATGNLFSNMPSGSLENAIETEDNSVLQPDDNEKHQGTIPETAVNPSPEKSKTSPLPPQEHSPLYNNKF</sequence>
<gene>
    <name evidence="2" type="ORF">FRX31_009040</name>
</gene>
<name>A0A7J6WWF7_THATH</name>
<dbReference type="AlphaFoldDB" id="A0A7J6WWF7"/>
<dbReference type="Proteomes" id="UP000554482">
    <property type="component" value="Unassembled WGS sequence"/>
</dbReference>
<evidence type="ECO:0000313" key="2">
    <source>
        <dbReference type="EMBL" id="KAF5201373.1"/>
    </source>
</evidence>
<organism evidence="2 3">
    <name type="scientific">Thalictrum thalictroides</name>
    <name type="common">Rue-anemone</name>
    <name type="synonym">Anemone thalictroides</name>
    <dbReference type="NCBI Taxonomy" id="46969"/>
    <lineage>
        <taxon>Eukaryota</taxon>
        <taxon>Viridiplantae</taxon>
        <taxon>Streptophyta</taxon>
        <taxon>Embryophyta</taxon>
        <taxon>Tracheophyta</taxon>
        <taxon>Spermatophyta</taxon>
        <taxon>Magnoliopsida</taxon>
        <taxon>Ranunculales</taxon>
        <taxon>Ranunculaceae</taxon>
        <taxon>Thalictroideae</taxon>
        <taxon>Thalictrum</taxon>
    </lineage>
</organism>
<dbReference type="EMBL" id="JABWDY010009515">
    <property type="protein sequence ID" value="KAF5201373.1"/>
    <property type="molecule type" value="Genomic_DNA"/>
</dbReference>
<feature type="compositionally biased region" description="Polar residues" evidence="1">
    <location>
        <begin position="92"/>
        <end position="102"/>
    </location>
</feature>
<feature type="region of interest" description="Disordered" evidence="1">
    <location>
        <begin position="90"/>
        <end position="156"/>
    </location>
</feature>
<keyword evidence="3" id="KW-1185">Reference proteome</keyword>
<reference evidence="2 3" key="1">
    <citation type="submission" date="2020-06" db="EMBL/GenBank/DDBJ databases">
        <title>Transcriptomic and genomic resources for Thalictrum thalictroides and T. hernandezii: Facilitating candidate gene discovery in an emerging model plant lineage.</title>
        <authorList>
            <person name="Arias T."/>
            <person name="Riano-Pachon D.M."/>
            <person name="Di Stilio V.S."/>
        </authorList>
    </citation>
    <scope>NUCLEOTIDE SEQUENCE [LARGE SCALE GENOMIC DNA]</scope>
    <source>
        <strain evidence="3">cv. WT478/WT964</strain>
        <tissue evidence="2">Leaves</tissue>
    </source>
</reference>